<dbReference type="EMBL" id="BX548174">
    <property type="protein sequence ID" value="CAP16360.1"/>
    <property type="molecule type" value="Genomic_DNA"/>
</dbReference>
<dbReference type="KEGG" id="pmm:PMM1856"/>
<reference evidence="1 2" key="1">
    <citation type="journal article" date="2003" name="Nature">
        <title>Genome divergence in two Prochlorococcus ecotypes reflects oceanic niche differentiation.</title>
        <authorList>
            <person name="Rocap G."/>
            <person name="Larimer F.W."/>
            <person name="Lamerdin J.E."/>
            <person name="Malfatti S."/>
            <person name="Chain P."/>
            <person name="Ahlgren N.A."/>
            <person name="Arellano A."/>
            <person name="Coleman M."/>
            <person name="Hauser L."/>
            <person name="Hess W.R."/>
            <person name="Johnson Z.I."/>
            <person name="Land M.L."/>
            <person name="Lindell D."/>
            <person name="Post A.F."/>
            <person name="Regala W."/>
            <person name="Shah M."/>
            <person name="Shaw S.L."/>
            <person name="Steglich C."/>
            <person name="Sullivan M.B."/>
            <person name="Ting C.S."/>
            <person name="Tolonen A."/>
            <person name="Webb E.A."/>
            <person name="Zinser E.R."/>
            <person name="Chisholm S.W."/>
        </authorList>
    </citation>
    <scope>NUCLEOTIDE SEQUENCE [LARGE SCALE GENOMIC DNA]</scope>
    <source>
        <strain evidence="2">CCMP1986 / NIES-2087 / MED4</strain>
    </source>
</reference>
<proteinExistence type="predicted"/>
<organism evidence="1 2">
    <name type="scientific">Prochlorococcus marinus subsp. pastoris (strain CCMP1986 / NIES-2087 / MED4)</name>
    <dbReference type="NCBI Taxonomy" id="59919"/>
    <lineage>
        <taxon>Bacteria</taxon>
        <taxon>Bacillati</taxon>
        <taxon>Cyanobacteriota</taxon>
        <taxon>Cyanophyceae</taxon>
        <taxon>Synechococcales</taxon>
        <taxon>Prochlorococcaceae</taxon>
        <taxon>Prochlorococcus</taxon>
    </lineage>
</organism>
<name>A8WI76_PROMP</name>
<dbReference type="AlphaFoldDB" id="A8WI76"/>
<dbReference type="HOGENOM" id="CLU_3331516_0_0_3"/>
<sequence length="34" mass="4160">MSIQRSQNHKRQSKSNSEWLDEMINIIDRMKNKL</sequence>
<dbReference type="Proteomes" id="UP000001026">
    <property type="component" value="Chromosome"/>
</dbReference>
<evidence type="ECO:0000313" key="2">
    <source>
        <dbReference type="Proteomes" id="UP000001026"/>
    </source>
</evidence>
<evidence type="ECO:0000313" key="1">
    <source>
        <dbReference type="EMBL" id="CAP16360.1"/>
    </source>
</evidence>
<protein>
    <submittedName>
        <fullName evidence="1">Uncharacterized protein</fullName>
    </submittedName>
</protein>
<accession>A8WI76</accession>
<gene>
    <name evidence="1" type="ordered locus">PMM1856</name>
</gene>